<evidence type="ECO:0000256" key="1">
    <source>
        <dbReference type="ARBA" id="ARBA00009922"/>
    </source>
</evidence>
<name>A0A1M5I7S9_9FLAO</name>
<comment type="catalytic activity">
    <reaction evidence="11">
        <text>ATP + H2O = ADP + phosphate + H(+)</text>
        <dbReference type="Rhea" id="RHEA:13065"/>
        <dbReference type="ChEBI" id="CHEBI:15377"/>
        <dbReference type="ChEBI" id="CHEBI:15378"/>
        <dbReference type="ChEBI" id="CHEBI:30616"/>
        <dbReference type="ChEBI" id="CHEBI:43474"/>
        <dbReference type="ChEBI" id="CHEBI:456216"/>
        <dbReference type="EC" id="5.6.2.4"/>
    </reaction>
</comment>
<dbReference type="Gene3D" id="1.10.10.160">
    <property type="match status" value="1"/>
</dbReference>
<dbReference type="SUPFAM" id="SSF52540">
    <property type="entry name" value="P-loop containing nucleoside triphosphate hydrolases"/>
    <property type="match status" value="1"/>
</dbReference>
<dbReference type="PANTHER" id="PTHR11070:SF2">
    <property type="entry name" value="ATP-DEPENDENT DNA HELICASE SRS2"/>
    <property type="match status" value="1"/>
</dbReference>
<feature type="binding site" evidence="12">
    <location>
        <begin position="32"/>
        <end position="39"/>
    </location>
    <ligand>
        <name>ATP</name>
        <dbReference type="ChEBI" id="CHEBI:30616"/>
    </ligand>
</feature>
<accession>A0A1M5I7S9</accession>
<comment type="catalytic activity">
    <reaction evidence="8">
        <text>Couples ATP hydrolysis with the unwinding of duplex DNA by translocating in the 3'-5' direction.</text>
        <dbReference type="EC" id="5.6.2.4"/>
    </reaction>
</comment>
<keyword evidence="15" id="KW-1185">Reference proteome</keyword>
<evidence type="ECO:0000256" key="3">
    <source>
        <dbReference type="ARBA" id="ARBA00022801"/>
    </source>
</evidence>
<evidence type="ECO:0000259" key="13">
    <source>
        <dbReference type="PROSITE" id="PS51198"/>
    </source>
</evidence>
<dbReference type="GO" id="GO:0003677">
    <property type="term" value="F:DNA binding"/>
    <property type="evidence" value="ECO:0007669"/>
    <property type="project" value="UniProtKB-KW"/>
</dbReference>
<dbReference type="GO" id="GO:0043138">
    <property type="term" value="F:3'-5' DNA helicase activity"/>
    <property type="evidence" value="ECO:0007669"/>
    <property type="project" value="UniProtKB-EC"/>
</dbReference>
<dbReference type="GO" id="GO:0005524">
    <property type="term" value="F:ATP binding"/>
    <property type="evidence" value="ECO:0007669"/>
    <property type="project" value="UniProtKB-UniRule"/>
</dbReference>
<dbReference type="RefSeq" id="WP_072961388.1">
    <property type="nucleotide sequence ID" value="NZ_FQUT01000012.1"/>
</dbReference>
<evidence type="ECO:0000256" key="7">
    <source>
        <dbReference type="ARBA" id="ARBA00023235"/>
    </source>
</evidence>
<dbReference type="Pfam" id="PF00580">
    <property type="entry name" value="UvrD-helicase"/>
    <property type="match status" value="1"/>
</dbReference>
<keyword evidence="5 12" id="KW-0067">ATP-binding</keyword>
<keyword evidence="4 12" id="KW-0347">Helicase</keyword>
<dbReference type="PANTHER" id="PTHR11070">
    <property type="entry name" value="UVRD / RECB / PCRA DNA HELICASE FAMILY MEMBER"/>
    <property type="match status" value="1"/>
</dbReference>
<organism evidence="14 15">
    <name type="scientific">Chryseobacterium arachidis</name>
    <dbReference type="NCBI Taxonomy" id="1416778"/>
    <lineage>
        <taxon>Bacteria</taxon>
        <taxon>Pseudomonadati</taxon>
        <taxon>Bacteroidota</taxon>
        <taxon>Flavobacteriia</taxon>
        <taxon>Flavobacteriales</taxon>
        <taxon>Weeksellaceae</taxon>
        <taxon>Chryseobacterium group</taxon>
        <taxon>Chryseobacterium</taxon>
    </lineage>
</organism>
<dbReference type="GO" id="GO:0016887">
    <property type="term" value="F:ATP hydrolysis activity"/>
    <property type="evidence" value="ECO:0007669"/>
    <property type="project" value="RHEA"/>
</dbReference>
<dbReference type="EMBL" id="FQUT01000012">
    <property type="protein sequence ID" value="SHG24267.1"/>
    <property type="molecule type" value="Genomic_DNA"/>
</dbReference>
<evidence type="ECO:0000256" key="11">
    <source>
        <dbReference type="ARBA" id="ARBA00048988"/>
    </source>
</evidence>
<dbReference type="Gene3D" id="3.40.50.300">
    <property type="entry name" value="P-loop containing nucleotide triphosphate hydrolases"/>
    <property type="match status" value="3"/>
</dbReference>
<evidence type="ECO:0000256" key="12">
    <source>
        <dbReference type="PROSITE-ProRule" id="PRU00560"/>
    </source>
</evidence>
<comment type="similarity">
    <text evidence="1">Belongs to the helicase family. UvrD subfamily.</text>
</comment>
<proteinExistence type="inferred from homology"/>
<dbReference type="InterPro" id="IPR000212">
    <property type="entry name" value="DNA_helicase_UvrD/REP"/>
</dbReference>
<feature type="domain" description="UvrD-like helicase ATP-binding" evidence="13">
    <location>
        <begin position="11"/>
        <end position="288"/>
    </location>
</feature>
<evidence type="ECO:0000256" key="9">
    <source>
        <dbReference type="ARBA" id="ARBA00034808"/>
    </source>
</evidence>
<evidence type="ECO:0000256" key="6">
    <source>
        <dbReference type="ARBA" id="ARBA00023125"/>
    </source>
</evidence>
<dbReference type="EC" id="5.6.2.4" evidence="9"/>
<dbReference type="STRING" id="1416778.SAMN05443633_11229"/>
<dbReference type="InterPro" id="IPR027417">
    <property type="entry name" value="P-loop_NTPase"/>
</dbReference>
<dbReference type="Pfam" id="PF13361">
    <property type="entry name" value="UvrD_C"/>
    <property type="match status" value="2"/>
</dbReference>
<keyword evidence="3 12" id="KW-0378">Hydrolase</keyword>
<dbReference type="InterPro" id="IPR014016">
    <property type="entry name" value="UvrD-like_ATP-bd"/>
</dbReference>
<evidence type="ECO:0000256" key="4">
    <source>
        <dbReference type="ARBA" id="ARBA00022806"/>
    </source>
</evidence>
<evidence type="ECO:0000256" key="10">
    <source>
        <dbReference type="ARBA" id="ARBA00034923"/>
    </source>
</evidence>
<protein>
    <recommendedName>
        <fullName evidence="9">DNA 3'-5' helicase</fullName>
        <ecNumber evidence="9">5.6.2.4</ecNumber>
    </recommendedName>
    <alternativeName>
        <fullName evidence="10">DNA 3'-5' helicase II</fullName>
    </alternativeName>
</protein>
<gene>
    <name evidence="14" type="ORF">SAMN05443633_11229</name>
</gene>
<evidence type="ECO:0000256" key="8">
    <source>
        <dbReference type="ARBA" id="ARBA00034617"/>
    </source>
</evidence>
<evidence type="ECO:0000313" key="15">
    <source>
        <dbReference type="Proteomes" id="UP000184518"/>
    </source>
</evidence>
<dbReference type="GO" id="GO:0000725">
    <property type="term" value="P:recombinational repair"/>
    <property type="evidence" value="ECO:0007669"/>
    <property type="project" value="TreeGrafter"/>
</dbReference>
<keyword evidence="7" id="KW-0413">Isomerase</keyword>
<evidence type="ECO:0000256" key="2">
    <source>
        <dbReference type="ARBA" id="ARBA00022741"/>
    </source>
</evidence>
<evidence type="ECO:0000313" key="14">
    <source>
        <dbReference type="EMBL" id="SHG24267.1"/>
    </source>
</evidence>
<dbReference type="OrthoDB" id="1100019at2"/>
<dbReference type="InterPro" id="IPR014017">
    <property type="entry name" value="DNA_helicase_UvrD-like_C"/>
</dbReference>
<evidence type="ECO:0000256" key="5">
    <source>
        <dbReference type="ARBA" id="ARBA00022840"/>
    </source>
</evidence>
<dbReference type="PROSITE" id="PS51198">
    <property type="entry name" value="UVRD_HELICASE_ATP_BIND"/>
    <property type="match status" value="1"/>
</dbReference>
<keyword evidence="2 12" id="KW-0547">Nucleotide-binding</keyword>
<dbReference type="Gene3D" id="1.10.486.10">
    <property type="entry name" value="PCRA, domain 4"/>
    <property type="match status" value="1"/>
</dbReference>
<sequence length="620" mass="71842">MNSLFFRDLELIKKDKKQYEAYCSNNNSVILAGPGSGKTRILTLKAVTLAKSYIHKPSGLACISYSRESVRELRKRLKQYGYTPSSKDFIGTVHSFSLLYVIQPFAHLYPQYNVKFPIKILPDDVKNSLYHSVLKELKITDYKTLPLADINKHRSLTLRGRSNIFLGSTPQIAKAAELYEKKIGQTEYIDFINIINLSAKIVNEQEYVRKTLRSQFPWLLVDEYQDLGKALHEMVLELVFNADIRLYAVGDTNQSIYGFNGGYPDFLEELSESDHIEKIELVSNYRSSQHIIDASIEALGPLPPYPRYISGNRQEEVADFTFISCDEELEPQFRIVAEKVIPNLLKKNIPLNEIGIIINSNPNIHSMAQYLRAREIPFFIVNWSFENSEVVVWLQDCALWSHDRNAQSFDDLFRVWRNKIIIAHNDFRKSWEEIRLKTEFYKVLNNGCSKSDCFQWLSYVIDKLRLKETLEDSEIYPNENQNLDHLLREAELLNLKNASIKRFANLGVPEDQVTITTRHSSKGLEFEAVIMLGMEEGNFPFYKHLDNPSALAEDKRLCYVCISRAKKSCILLRSKIYNIPTRTGRIWRKEYEPSQFWTSLHNMFGSPKNTFTAKTYPLTP</sequence>
<reference evidence="15" key="1">
    <citation type="submission" date="2016-11" db="EMBL/GenBank/DDBJ databases">
        <authorList>
            <person name="Varghese N."/>
            <person name="Submissions S."/>
        </authorList>
    </citation>
    <scope>NUCLEOTIDE SEQUENCE [LARGE SCALE GENOMIC DNA]</scope>
    <source>
        <strain evidence="15">DSM 27619</strain>
    </source>
</reference>
<keyword evidence="6" id="KW-0238">DNA-binding</keyword>
<dbReference type="Proteomes" id="UP000184518">
    <property type="component" value="Unassembled WGS sequence"/>
</dbReference>
<dbReference type="AlphaFoldDB" id="A0A1M5I7S9"/>
<dbReference type="InterPro" id="IPR013986">
    <property type="entry name" value="DExx_box_DNA_helicase_dom_sf"/>
</dbReference>